<dbReference type="SUPFAM" id="SSF52540">
    <property type="entry name" value="P-loop containing nucleoside triphosphate hydrolases"/>
    <property type="match status" value="1"/>
</dbReference>
<keyword evidence="2" id="KW-1133">Transmembrane helix</keyword>
<feature type="region of interest" description="Disordered" evidence="1">
    <location>
        <begin position="655"/>
        <end position="685"/>
    </location>
</feature>
<dbReference type="PANTHER" id="PTHR42957">
    <property type="entry name" value="HELICASE MJ1565-RELATED"/>
    <property type="match status" value="1"/>
</dbReference>
<protein>
    <submittedName>
        <fullName evidence="4">Uncharacterized protein DUF87</fullName>
    </submittedName>
</protein>
<keyword evidence="2" id="KW-0812">Transmembrane</keyword>
<keyword evidence="5" id="KW-1185">Reference proteome</keyword>
<dbReference type="Pfam" id="PF01935">
    <property type="entry name" value="DUF87"/>
    <property type="match status" value="1"/>
</dbReference>
<reference evidence="4 5" key="1">
    <citation type="submission" date="2019-03" db="EMBL/GenBank/DDBJ databases">
        <title>Genomic Encyclopedia of Type Strains, Phase IV (KMG-IV): sequencing the most valuable type-strain genomes for metagenomic binning, comparative biology and taxonomic classification.</title>
        <authorList>
            <person name="Goeker M."/>
        </authorList>
    </citation>
    <scope>NUCLEOTIDE SEQUENCE [LARGE SCALE GENOMIC DNA]</scope>
    <source>
        <strain evidence="4 5">DSM 25059</strain>
    </source>
</reference>
<dbReference type="CDD" id="cd01127">
    <property type="entry name" value="TrwB_TraG_TraD_VirD4"/>
    <property type="match status" value="1"/>
</dbReference>
<gene>
    <name evidence="4" type="ORF">EV664_106156</name>
</gene>
<organism evidence="4 5">
    <name type="scientific">Stakelama pacifica</name>
    <dbReference type="NCBI Taxonomy" id="517720"/>
    <lineage>
        <taxon>Bacteria</taxon>
        <taxon>Pseudomonadati</taxon>
        <taxon>Pseudomonadota</taxon>
        <taxon>Alphaproteobacteria</taxon>
        <taxon>Sphingomonadales</taxon>
        <taxon>Sphingomonadaceae</taxon>
        <taxon>Stakelama</taxon>
    </lineage>
</organism>
<name>A0A4R6FLS2_9SPHN</name>
<sequence length="685" mass="76159">MSKNINLGIFCALAFVLLALLWLHTGKLVPPSGPDAIWFHAGLMALLVGRFIVEYRFTKPNDVFVNCLAVFVSVSTLSNPPNAAWWETLRWSALMIGSVALFLGWDPGREARLENNPWRRATYQIVTRLGRAEVIFSIVFVLALLSYFDVNEPRTRLFAITWALFLLVANLNLEGVIRHRRTSRGRRIIGMAHSLLAPSIVFCRRMPGEKVRLHEVVGFMQAGSKQCHCLGLVIGERSSASETRVAVALINQTVEEADINDRSIMVEVSAKECEVFAARDKNITLNELRRVVGTVARGTNISRIKFEVFGAPAISAGSLLQVKSGPASVYYQVFEGLIDEEASLRESTRAFVEGEAEQVGSWDDERGGFETHDWVARERAPVFLVGEDQPAPAYELKADEITLGAVPRSRYQVNACINDLILYHTGILGVTGSGKSFLTFRLIEEAAAKGVKVVCIDPTGDYQKYLGDAVMLDRKGACRDFLDSADHNIGILETASFSETPIKQARSMASLCLDWCKKQRTAEEVMEPKPKVLIVLEEAHLLIPEWNFNPQKSLQEEVNKTSQIVLQARKYGLGFLIVAQRTANVTKSVLNQCNTMIALQQFDETGFDFLKNYMGAFHVKSLPNLKPRHGILVGKASLSRRPVMVHFSEQIRELREDAAPSMPERPNPKQQAVRAENAVATSDGA</sequence>
<dbReference type="PANTHER" id="PTHR42957:SF1">
    <property type="entry name" value="HELICASE MJ1565-RELATED"/>
    <property type="match status" value="1"/>
</dbReference>
<evidence type="ECO:0000313" key="4">
    <source>
        <dbReference type="EMBL" id="TDN82347.1"/>
    </source>
</evidence>
<feature type="transmembrane region" description="Helical" evidence="2">
    <location>
        <begin position="129"/>
        <end position="148"/>
    </location>
</feature>
<feature type="transmembrane region" description="Helical" evidence="2">
    <location>
        <begin position="36"/>
        <end position="53"/>
    </location>
</feature>
<comment type="caution">
    <text evidence="4">The sequence shown here is derived from an EMBL/GenBank/DDBJ whole genome shotgun (WGS) entry which is preliminary data.</text>
</comment>
<dbReference type="InterPro" id="IPR027417">
    <property type="entry name" value="P-loop_NTPase"/>
</dbReference>
<evidence type="ECO:0000256" key="1">
    <source>
        <dbReference type="SAM" id="MobiDB-lite"/>
    </source>
</evidence>
<dbReference type="Gene3D" id="3.40.50.300">
    <property type="entry name" value="P-loop containing nucleotide triphosphate hydrolases"/>
    <property type="match status" value="1"/>
</dbReference>
<evidence type="ECO:0000313" key="5">
    <source>
        <dbReference type="Proteomes" id="UP000295493"/>
    </source>
</evidence>
<feature type="domain" description="Helicase HerA central" evidence="3">
    <location>
        <begin position="402"/>
        <end position="474"/>
    </location>
</feature>
<dbReference type="EMBL" id="SNWD01000006">
    <property type="protein sequence ID" value="TDN82347.1"/>
    <property type="molecule type" value="Genomic_DNA"/>
</dbReference>
<dbReference type="Proteomes" id="UP000295493">
    <property type="component" value="Unassembled WGS sequence"/>
</dbReference>
<dbReference type="InterPro" id="IPR008571">
    <property type="entry name" value="HerA-like"/>
</dbReference>
<keyword evidence="2" id="KW-0472">Membrane</keyword>
<proteinExistence type="predicted"/>
<evidence type="ECO:0000256" key="2">
    <source>
        <dbReference type="SAM" id="Phobius"/>
    </source>
</evidence>
<dbReference type="OrthoDB" id="9806951at2"/>
<dbReference type="RefSeq" id="WP_133495717.1">
    <property type="nucleotide sequence ID" value="NZ_BMLU01000006.1"/>
</dbReference>
<dbReference type="InterPro" id="IPR002789">
    <property type="entry name" value="HerA_central"/>
</dbReference>
<evidence type="ECO:0000259" key="3">
    <source>
        <dbReference type="Pfam" id="PF01935"/>
    </source>
</evidence>
<feature type="transmembrane region" description="Helical" evidence="2">
    <location>
        <begin position="160"/>
        <end position="177"/>
    </location>
</feature>
<dbReference type="AlphaFoldDB" id="A0A4R6FLS2"/>
<accession>A0A4R6FLS2</accession>
<feature type="transmembrane region" description="Helical" evidence="2">
    <location>
        <begin position="7"/>
        <end position="24"/>
    </location>
</feature>